<gene>
    <name evidence="1" type="ORF">ABID26_000469</name>
</gene>
<dbReference type="RefSeq" id="WP_354413633.1">
    <property type="nucleotide sequence ID" value="NZ_JBEPLM010000001.1"/>
</dbReference>
<sequence length="294" mass="31890">MRAFRWSTPAAVGLAVSLLFLPGLLLPARAAIIASSEPVTAVIATSHFEEPLVAVGPSSPAEDEALKQALNSYQQRSQPGDRSSIETFLSQNPHSMWAPALWTNLGLSYLHDGFFSRAIDAWQKAWLTGKLATDPRAKALVDRAIGELAQLYANLGRNEQLAALFEEVGQRPITGSATEAFQNAREELDLTAKDPRHLFICGPLALKQLMLARNVSPEKVDFLQWYRAGSTGTSLAEVGRLADKASLAHRLILRQPGASCPCAVDRPLEGWTLRGDRWSGERPVSCQGLGVLGV</sequence>
<keyword evidence="2" id="KW-1185">Reference proteome</keyword>
<proteinExistence type="predicted"/>
<reference evidence="1 2" key="1">
    <citation type="submission" date="2024-06" db="EMBL/GenBank/DDBJ databases">
        <title>Genomic Encyclopedia of Type Strains, Phase IV (KMG-IV): sequencing the most valuable type-strain genomes for metagenomic binning, comparative biology and taxonomic classification.</title>
        <authorList>
            <person name="Goeker M."/>
        </authorList>
    </citation>
    <scope>NUCLEOTIDE SEQUENCE [LARGE SCALE GENOMIC DNA]</scope>
    <source>
        <strain evidence="1 2">DSM 29846</strain>
    </source>
</reference>
<evidence type="ECO:0000313" key="2">
    <source>
        <dbReference type="Proteomes" id="UP001549036"/>
    </source>
</evidence>
<evidence type="ECO:0000313" key="1">
    <source>
        <dbReference type="EMBL" id="MET3591090.1"/>
    </source>
</evidence>
<dbReference type="Gene3D" id="1.25.40.10">
    <property type="entry name" value="Tetratricopeptide repeat domain"/>
    <property type="match status" value="1"/>
</dbReference>
<organism evidence="1 2">
    <name type="scientific">Mesorhizobium shonense</name>
    <dbReference type="NCBI Taxonomy" id="1209948"/>
    <lineage>
        <taxon>Bacteria</taxon>
        <taxon>Pseudomonadati</taxon>
        <taxon>Pseudomonadota</taxon>
        <taxon>Alphaproteobacteria</taxon>
        <taxon>Hyphomicrobiales</taxon>
        <taxon>Phyllobacteriaceae</taxon>
        <taxon>Mesorhizobium</taxon>
    </lineage>
</organism>
<name>A0ABV2HKJ4_9HYPH</name>
<comment type="caution">
    <text evidence="1">The sequence shown here is derived from an EMBL/GenBank/DDBJ whole genome shotgun (WGS) entry which is preliminary data.</text>
</comment>
<dbReference type="Proteomes" id="UP001549036">
    <property type="component" value="Unassembled WGS sequence"/>
</dbReference>
<dbReference type="InterPro" id="IPR011990">
    <property type="entry name" value="TPR-like_helical_dom_sf"/>
</dbReference>
<accession>A0ABV2HKJ4</accession>
<dbReference type="EMBL" id="JBEPLM010000001">
    <property type="protein sequence ID" value="MET3591090.1"/>
    <property type="molecule type" value="Genomic_DNA"/>
</dbReference>
<protein>
    <submittedName>
        <fullName evidence="1">Tetratricopeptide (TPR) repeat protein</fullName>
    </submittedName>
</protein>